<keyword evidence="1" id="KW-1133">Transmembrane helix</keyword>
<dbReference type="RefSeq" id="WP_378137512.1">
    <property type="nucleotide sequence ID" value="NZ_JBHSMI010000052.1"/>
</dbReference>
<protein>
    <submittedName>
        <fullName evidence="3">YcxB family protein</fullName>
    </submittedName>
</protein>
<evidence type="ECO:0000259" key="2">
    <source>
        <dbReference type="Pfam" id="PF14317"/>
    </source>
</evidence>
<dbReference type="Proteomes" id="UP001596113">
    <property type="component" value="Unassembled WGS sequence"/>
</dbReference>
<gene>
    <name evidence="3" type="ORF">ACFPOF_24190</name>
</gene>
<keyword evidence="1" id="KW-0472">Membrane</keyword>
<dbReference type="EMBL" id="JBHSMI010000052">
    <property type="protein sequence ID" value="MFC5405852.1"/>
    <property type="molecule type" value="Genomic_DNA"/>
</dbReference>
<proteinExistence type="predicted"/>
<dbReference type="Pfam" id="PF14317">
    <property type="entry name" value="YcxB"/>
    <property type="match status" value="1"/>
</dbReference>
<organism evidence="3 4">
    <name type="scientific">Cohnella soli</name>
    <dbReference type="NCBI Taxonomy" id="425005"/>
    <lineage>
        <taxon>Bacteria</taxon>
        <taxon>Bacillati</taxon>
        <taxon>Bacillota</taxon>
        <taxon>Bacilli</taxon>
        <taxon>Bacillales</taxon>
        <taxon>Paenibacillaceae</taxon>
        <taxon>Cohnella</taxon>
    </lineage>
</organism>
<accession>A0ABW0I192</accession>
<reference evidence="4" key="1">
    <citation type="journal article" date="2019" name="Int. J. Syst. Evol. Microbiol.">
        <title>The Global Catalogue of Microorganisms (GCM) 10K type strain sequencing project: providing services to taxonomists for standard genome sequencing and annotation.</title>
        <authorList>
            <consortium name="The Broad Institute Genomics Platform"/>
            <consortium name="The Broad Institute Genome Sequencing Center for Infectious Disease"/>
            <person name="Wu L."/>
            <person name="Ma J."/>
        </authorList>
    </citation>
    <scope>NUCLEOTIDE SEQUENCE [LARGE SCALE GENOMIC DNA]</scope>
    <source>
        <strain evidence="4">CGMCC 1.18575</strain>
    </source>
</reference>
<sequence length="194" mass="22560">MENQSFTITVKLTPQDLMQMNISYLTRQWNIWLFAVLFIFATLRIGVDISSLEFSGYTPMAIIVFVTMIAMIYGVFIGSKKSFDKFAQEERTYTFSEDDVYMESESTTQRVRWSDMVRGLCLPKYIMMFHSHNAIHLIPARSLTPEQYESIKITIKNKVKKPKQSGAKRFLKWTAIYLIIFLVAVGVTQFFLAE</sequence>
<evidence type="ECO:0000313" key="4">
    <source>
        <dbReference type="Proteomes" id="UP001596113"/>
    </source>
</evidence>
<dbReference type="InterPro" id="IPR025588">
    <property type="entry name" value="YcxB-like_C"/>
</dbReference>
<evidence type="ECO:0000313" key="3">
    <source>
        <dbReference type="EMBL" id="MFC5405852.1"/>
    </source>
</evidence>
<evidence type="ECO:0000256" key="1">
    <source>
        <dbReference type="SAM" id="Phobius"/>
    </source>
</evidence>
<keyword evidence="4" id="KW-1185">Reference proteome</keyword>
<feature type="domain" description="YcxB-like C-terminal" evidence="2">
    <location>
        <begin position="95"/>
        <end position="150"/>
    </location>
</feature>
<comment type="caution">
    <text evidence="3">The sequence shown here is derived from an EMBL/GenBank/DDBJ whole genome shotgun (WGS) entry which is preliminary data.</text>
</comment>
<name>A0ABW0I192_9BACL</name>
<feature type="transmembrane region" description="Helical" evidence="1">
    <location>
        <begin position="170"/>
        <end position="192"/>
    </location>
</feature>
<keyword evidence="1" id="KW-0812">Transmembrane</keyword>
<feature type="transmembrane region" description="Helical" evidence="1">
    <location>
        <begin position="59"/>
        <end position="78"/>
    </location>
</feature>
<feature type="transmembrane region" description="Helical" evidence="1">
    <location>
        <begin position="29"/>
        <end position="47"/>
    </location>
</feature>